<name>A0A926FBT9_9FIRM</name>
<feature type="transmembrane region" description="Helical" evidence="6">
    <location>
        <begin position="168"/>
        <end position="186"/>
    </location>
</feature>
<dbReference type="GO" id="GO:0008955">
    <property type="term" value="F:peptidoglycan glycosyltransferase activity"/>
    <property type="evidence" value="ECO:0007669"/>
    <property type="project" value="UniProtKB-UniRule"/>
</dbReference>
<dbReference type="GO" id="GO:0032153">
    <property type="term" value="C:cell division site"/>
    <property type="evidence" value="ECO:0007669"/>
    <property type="project" value="TreeGrafter"/>
</dbReference>
<feature type="transmembrane region" description="Helical" evidence="6">
    <location>
        <begin position="27"/>
        <end position="47"/>
    </location>
</feature>
<sequence length="352" mass="38296">MITVVCCAFGLVIISSAVKSLDNSQKYIIVQSGAFAIGFCAMLAVSAIDYSKYGQYAKYIYIVCLLLLGATLIFGTGKEESGAKSWIRFGSIGIQPSEIVKIGFIITFAKHLSMVKNVNTKRNLFALILHLVPLVGLIMLQPDLGTTMVFLCIFAGMIFVAGISYKYIFSALILIGAAVPIVWKFFLKNYQKSRIIVFFNPESDPLGDGYHVVQSKIAIGSGRIFGKGLFKGTQTQLGFVPAKHTDFIFAVIGEELGLIGCIAVIALLFTLVVRCIYVSNSSKDKFGRYICVGVAFMFMAHIFENIGMCIGLMPVTGIPLPFFSYAGSSLVTNLIAIGLVLSVQKRCRVISL</sequence>
<evidence type="ECO:0000313" key="7">
    <source>
        <dbReference type="EMBL" id="MBC8595450.1"/>
    </source>
</evidence>
<reference evidence="7" key="1">
    <citation type="submission" date="2020-08" db="EMBL/GenBank/DDBJ databases">
        <title>Genome public.</title>
        <authorList>
            <person name="Liu C."/>
            <person name="Sun Q."/>
        </authorList>
    </citation>
    <scope>NUCLEOTIDE SEQUENCE</scope>
    <source>
        <strain evidence="7">NSJ-50</strain>
    </source>
</reference>
<keyword evidence="4 6" id="KW-1133">Transmembrane helix</keyword>
<dbReference type="GO" id="GO:0015648">
    <property type="term" value="F:lipid-linked peptidoglycan transporter activity"/>
    <property type="evidence" value="ECO:0007669"/>
    <property type="project" value="TreeGrafter"/>
</dbReference>
<dbReference type="PANTHER" id="PTHR30474:SF1">
    <property type="entry name" value="PEPTIDOGLYCAN GLYCOSYLTRANSFERASE MRDB"/>
    <property type="match status" value="1"/>
</dbReference>
<accession>A0A926FBT9</accession>
<dbReference type="NCBIfam" id="TIGR02210">
    <property type="entry name" value="rodA_shape"/>
    <property type="match status" value="1"/>
</dbReference>
<dbReference type="GO" id="GO:0009252">
    <property type="term" value="P:peptidoglycan biosynthetic process"/>
    <property type="evidence" value="ECO:0007669"/>
    <property type="project" value="UniProtKB-UniRule"/>
</dbReference>
<dbReference type="GO" id="GO:0005886">
    <property type="term" value="C:plasma membrane"/>
    <property type="evidence" value="ECO:0007669"/>
    <property type="project" value="UniProtKB-SubCell"/>
</dbReference>
<comment type="pathway">
    <text evidence="6">Cell wall biogenesis; peptidoglycan biosynthesis.</text>
</comment>
<dbReference type="HAMAP" id="MF_02079">
    <property type="entry name" value="PGT_RodA"/>
    <property type="match status" value="1"/>
</dbReference>
<comment type="catalytic activity">
    <reaction evidence="6">
        <text>[GlcNAc-(1-&gt;4)-Mur2Ac(oyl-L-Ala-gamma-D-Glu-L-Lys-D-Ala-D-Ala)](n)-di-trans,octa-cis-undecaprenyl diphosphate + beta-D-GlcNAc-(1-&gt;4)-Mur2Ac(oyl-L-Ala-gamma-D-Glu-L-Lys-D-Ala-D-Ala)-di-trans,octa-cis-undecaprenyl diphosphate = [GlcNAc-(1-&gt;4)-Mur2Ac(oyl-L-Ala-gamma-D-Glu-L-Lys-D-Ala-D-Ala)](n+1)-di-trans,octa-cis-undecaprenyl diphosphate + di-trans,octa-cis-undecaprenyl diphosphate + H(+)</text>
        <dbReference type="Rhea" id="RHEA:23708"/>
        <dbReference type="Rhea" id="RHEA-COMP:9602"/>
        <dbReference type="Rhea" id="RHEA-COMP:9603"/>
        <dbReference type="ChEBI" id="CHEBI:15378"/>
        <dbReference type="ChEBI" id="CHEBI:58405"/>
        <dbReference type="ChEBI" id="CHEBI:60033"/>
        <dbReference type="ChEBI" id="CHEBI:78435"/>
        <dbReference type="EC" id="2.4.99.28"/>
    </reaction>
</comment>
<dbReference type="EMBL" id="JACRTE010000001">
    <property type="protein sequence ID" value="MBC8595450.1"/>
    <property type="molecule type" value="Genomic_DNA"/>
</dbReference>
<dbReference type="InterPro" id="IPR001182">
    <property type="entry name" value="FtsW/RodA"/>
</dbReference>
<dbReference type="PANTHER" id="PTHR30474">
    <property type="entry name" value="CELL CYCLE PROTEIN"/>
    <property type="match status" value="1"/>
</dbReference>
<keyword evidence="6" id="KW-0328">Glycosyltransferase</keyword>
<organism evidence="7 8">
    <name type="scientific">Qingrenia yutianensis</name>
    <dbReference type="NCBI Taxonomy" id="2763676"/>
    <lineage>
        <taxon>Bacteria</taxon>
        <taxon>Bacillati</taxon>
        <taxon>Bacillota</taxon>
        <taxon>Clostridia</taxon>
        <taxon>Eubacteriales</taxon>
        <taxon>Oscillospiraceae</taxon>
        <taxon>Qingrenia</taxon>
    </lineage>
</organism>
<feature type="transmembrane region" description="Helical" evidence="6">
    <location>
        <begin position="289"/>
        <end position="316"/>
    </location>
</feature>
<dbReference type="Proteomes" id="UP000647416">
    <property type="component" value="Unassembled WGS sequence"/>
</dbReference>
<dbReference type="EC" id="2.4.99.28" evidence="6"/>
<feature type="transmembrane region" description="Helical" evidence="6">
    <location>
        <begin position="59"/>
        <end position="77"/>
    </location>
</feature>
<feature type="transmembrane region" description="Helical" evidence="6">
    <location>
        <begin position="124"/>
        <end position="140"/>
    </location>
</feature>
<evidence type="ECO:0000256" key="2">
    <source>
        <dbReference type="ARBA" id="ARBA00022692"/>
    </source>
</evidence>
<comment type="similarity">
    <text evidence="6">Belongs to the SEDS family. MrdB/RodA subfamily.</text>
</comment>
<dbReference type="GO" id="GO:0008360">
    <property type="term" value="P:regulation of cell shape"/>
    <property type="evidence" value="ECO:0007669"/>
    <property type="project" value="UniProtKB-KW"/>
</dbReference>
<comment type="caution">
    <text evidence="7">The sequence shown here is derived from an EMBL/GenBank/DDBJ whole genome shotgun (WGS) entry which is preliminary data.</text>
</comment>
<dbReference type="GO" id="GO:0071555">
    <property type="term" value="P:cell wall organization"/>
    <property type="evidence" value="ECO:0007669"/>
    <property type="project" value="UniProtKB-KW"/>
</dbReference>
<evidence type="ECO:0000256" key="1">
    <source>
        <dbReference type="ARBA" id="ARBA00004141"/>
    </source>
</evidence>
<evidence type="ECO:0000256" key="6">
    <source>
        <dbReference type="HAMAP-Rule" id="MF_02079"/>
    </source>
</evidence>
<proteinExistence type="inferred from homology"/>
<comment type="function">
    <text evidence="6">Peptidoglycan polymerase that is essential for cell wall elongation.</text>
</comment>
<keyword evidence="2 6" id="KW-0812">Transmembrane</keyword>
<dbReference type="GO" id="GO:0051301">
    <property type="term" value="P:cell division"/>
    <property type="evidence" value="ECO:0007669"/>
    <property type="project" value="InterPro"/>
</dbReference>
<comment type="subcellular location">
    <subcellularLocation>
        <location evidence="6">Cell membrane</location>
        <topology evidence="6">Multi-pass membrane protein</topology>
    </subcellularLocation>
    <subcellularLocation>
        <location evidence="1">Membrane</location>
        <topology evidence="1">Multi-pass membrane protein</topology>
    </subcellularLocation>
</comment>
<keyword evidence="6" id="KW-1003">Cell membrane</keyword>
<evidence type="ECO:0000256" key="5">
    <source>
        <dbReference type="ARBA" id="ARBA00023136"/>
    </source>
</evidence>
<evidence type="ECO:0000256" key="3">
    <source>
        <dbReference type="ARBA" id="ARBA00022960"/>
    </source>
</evidence>
<dbReference type="AlphaFoldDB" id="A0A926FBT9"/>
<protein>
    <recommendedName>
        <fullName evidence="6">Peptidoglycan glycosyltransferase RodA</fullName>
        <shortName evidence="6">PGT</shortName>
        <ecNumber evidence="6">2.4.99.28</ecNumber>
    </recommendedName>
    <alternativeName>
        <fullName evidence="6">Cell elongation protein RodA</fullName>
    </alternativeName>
    <alternativeName>
        <fullName evidence="6">Cell wall polymerase</fullName>
    </alternativeName>
    <alternativeName>
        <fullName evidence="6">Peptidoglycan polymerase</fullName>
        <shortName evidence="6">PG polymerase</shortName>
    </alternativeName>
</protein>
<keyword evidence="8" id="KW-1185">Reference proteome</keyword>
<evidence type="ECO:0000313" key="8">
    <source>
        <dbReference type="Proteomes" id="UP000647416"/>
    </source>
</evidence>
<keyword evidence="3 6" id="KW-0133">Cell shape</keyword>
<keyword evidence="6" id="KW-0961">Cell wall biogenesis/degradation</keyword>
<feature type="transmembrane region" description="Helical" evidence="6">
    <location>
        <begin position="256"/>
        <end position="277"/>
    </location>
</feature>
<keyword evidence="6" id="KW-0573">Peptidoglycan synthesis</keyword>
<dbReference type="InterPro" id="IPR011923">
    <property type="entry name" value="RodA/MrdB"/>
</dbReference>
<keyword evidence="6" id="KW-0808">Transferase</keyword>
<keyword evidence="5 6" id="KW-0472">Membrane</keyword>
<feature type="transmembrane region" description="Helical" evidence="6">
    <location>
        <begin position="146"/>
        <end position="163"/>
    </location>
</feature>
<evidence type="ECO:0000256" key="4">
    <source>
        <dbReference type="ARBA" id="ARBA00022989"/>
    </source>
</evidence>
<gene>
    <name evidence="6 7" type="primary">rodA</name>
    <name evidence="7" type="ORF">H8706_01010</name>
</gene>
<feature type="transmembrane region" description="Helical" evidence="6">
    <location>
        <begin position="322"/>
        <end position="343"/>
    </location>
</feature>
<dbReference type="Pfam" id="PF01098">
    <property type="entry name" value="FTSW_RODA_SPOVE"/>
    <property type="match status" value="1"/>
</dbReference>